<reference evidence="5" key="1">
    <citation type="submission" date="2022-02" db="EMBL/GenBank/DDBJ databases">
        <authorList>
            <person name="Giguere J D."/>
        </authorList>
    </citation>
    <scope>NUCLEOTIDE SEQUENCE</scope>
    <source>
        <strain evidence="5">CCAP 1055/1</strain>
    </source>
</reference>
<dbReference type="EMBL" id="OU594950">
    <property type="protein sequence ID" value="CAG9294373.1"/>
    <property type="molecule type" value="Genomic_DNA"/>
</dbReference>
<keyword evidence="2" id="KW-0808">Transferase</keyword>
<dbReference type="GO" id="GO:0008168">
    <property type="term" value="F:methyltransferase activity"/>
    <property type="evidence" value="ECO:0007669"/>
    <property type="project" value="UniProtKB-KW"/>
</dbReference>
<evidence type="ECO:0000256" key="2">
    <source>
        <dbReference type="ARBA" id="ARBA00022679"/>
    </source>
</evidence>
<dbReference type="CDD" id="cd18081">
    <property type="entry name" value="RlmH-like"/>
    <property type="match status" value="1"/>
</dbReference>
<comment type="similarity">
    <text evidence="4">Belongs to the RNA methyltransferase RlmH family.</text>
</comment>
<dbReference type="PANTHER" id="PTHR33603:SF1">
    <property type="entry name" value="RIBOSOMAL RNA LARGE SUBUNIT METHYLTRANSFERASE H"/>
    <property type="match status" value="1"/>
</dbReference>
<dbReference type="AlphaFoldDB" id="A0A8J9SKC4"/>
<dbReference type="GO" id="GO:0032259">
    <property type="term" value="P:methylation"/>
    <property type="evidence" value="ECO:0007669"/>
    <property type="project" value="UniProtKB-KW"/>
</dbReference>
<dbReference type="Gene3D" id="3.40.1280.10">
    <property type="match status" value="1"/>
</dbReference>
<keyword evidence="1" id="KW-0489">Methyltransferase</keyword>
<evidence type="ECO:0000256" key="1">
    <source>
        <dbReference type="ARBA" id="ARBA00022603"/>
    </source>
</evidence>
<dbReference type="PANTHER" id="PTHR33603">
    <property type="entry name" value="METHYLTRANSFERASE"/>
    <property type="match status" value="1"/>
</dbReference>
<organism evidence="5">
    <name type="scientific">Phaeodactylum tricornutum</name>
    <name type="common">Diatom</name>
    <dbReference type="NCBI Taxonomy" id="2850"/>
    <lineage>
        <taxon>Eukaryota</taxon>
        <taxon>Sar</taxon>
        <taxon>Stramenopiles</taxon>
        <taxon>Ochrophyta</taxon>
        <taxon>Bacillariophyta</taxon>
        <taxon>Bacillariophyceae</taxon>
        <taxon>Bacillariophycidae</taxon>
        <taxon>Naviculales</taxon>
        <taxon>Phaeodactylaceae</taxon>
        <taxon>Phaeodactylum</taxon>
    </lineage>
</organism>
<sequence length="196" mass="22016">MKYRKLLLLATCCSVPREVISFGPIDPVLSARQRVASSSTTRCMGLKTTIRIVGRKSGSESWLEDACSMYETRLKPANIDVQTEWHKNDQSLTKGVQSDYVRNVPVVMLDPRGKRFTSEQFTDDFYKWMEIGGSRMVFCIGGAEGLPADLRAPLSGPKPILVSLSNLTFTHQLARLVLIEQIYRASEIRKGTGYHK</sequence>
<keyword evidence="3" id="KW-0949">S-adenosyl-L-methionine</keyword>
<evidence type="ECO:0000256" key="4">
    <source>
        <dbReference type="ARBA" id="ARBA00038303"/>
    </source>
</evidence>
<proteinExistence type="inferred from homology"/>
<dbReference type="Proteomes" id="UP000836788">
    <property type="component" value="Chromosome 9"/>
</dbReference>
<evidence type="ECO:0000256" key="3">
    <source>
        <dbReference type="ARBA" id="ARBA00022691"/>
    </source>
</evidence>
<name>A0A8J9SKC4_PHATR</name>
<accession>A0A8J9SKC4</accession>
<protein>
    <submittedName>
        <fullName evidence="5">Uncharacterized protein</fullName>
    </submittedName>
</protein>
<dbReference type="HAMAP" id="MF_00658">
    <property type="entry name" value="23SrRNA_methyltr_H"/>
    <property type="match status" value="1"/>
</dbReference>
<dbReference type="SUPFAM" id="SSF75217">
    <property type="entry name" value="alpha/beta knot"/>
    <property type="match status" value="1"/>
</dbReference>
<dbReference type="Pfam" id="PF02590">
    <property type="entry name" value="SPOUT_MTase"/>
    <property type="match status" value="1"/>
</dbReference>
<dbReference type="InterPro" id="IPR029026">
    <property type="entry name" value="tRNA_m1G_MTases_N"/>
</dbReference>
<evidence type="ECO:0000313" key="5">
    <source>
        <dbReference type="EMBL" id="CAG9294373.1"/>
    </source>
</evidence>
<dbReference type="InterPro" id="IPR029028">
    <property type="entry name" value="Alpha/beta_knot_MTases"/>
</dbReference>
<gene>
    <name evidence="5" type="ORF">PTTT1_LOCUS54480</name>
</gene>
<dbReference type="InterPro" id="IPR003742">
    <property type="entry name" value="RlmH-like"/>
</dbReference>
<dbReference type="GO" id="GO:0006364">
    <property type="term" value="P:rRNA processing"/>
    <property type="evidence" value="ECO:0007669"/>
    <property type="project" value="InterPro"/>
</dbReference>